<dbReference type="PANTHER" id="PTHR42924">
    <property type="entry name" value="EXONUCLEASE"/>
    <property type="match status" value="1"/>
</dbReference>
<organism evidence="1">
    <name type="scientific">marine sediment metagenome</name>
    <dbReference type="NCBI Taxonomy" id="412755"/>
    <lineage>
        <taxon>unclassified sequences</taxon>
        <taxon>metagenomes</taxon>
        <taxon>ecological metagenomes</taxon>
    </lineage>
</organism>
<protein>
    <recommendedName>
        <fullName evidence="2">Polymerase/histidinol phosphatase N-terminal domain-containing protein</fullName>
    </recommendedName>
</protein>
<comment type="caution">
    <text evidence="1">The sequence shown here is derived from an EMBL/GenBank/DDBJ whole genome shotgun (WGS) entry which is preliminary data.</text>
</comment>
<name>A0A0F9ILG8_9ZZZZ</name>
<accession>A0A0F9ILG8</accession>
<dbReference type="EMBL" id="LAZR01012119">
    <property type="protein sequence ID" value="KKM39528.1"/>
    <property type="molecule type" value="Genomic_DNA"/>
</dbReference>
<dbReference type="NCBIfam" id="NF038032">
    <property type="entry name" value="CehA_McbA_metalo"/>
    <property type="match status" value="1"/>
</dbReference>
<proteinExistence type="predicted"/>
<dbReference type="SUPFAM" id="SSF89550">
    <property type="entry name" value="PHP domain-like"/>
    <property type="match status" value="1"/>
</dbReference>
<gene>
    <name evidence="1" type="ORF">LCGC14_1564470</name>
</gene>
<dbReference type="GO" id="GO:0035312">
    <property type="term" value="F:5'-3' DNA exonuclease activity"/>
    <property type="evidence" value="ECO:0007669"/>
    <property type="project" value="TreeGrafter"/>
</dbReference>
<dbReference type="Gene3D" id="3.20.20.140">
    <property type="entry name" value="Metal-dependent hydrolases"/>
    <property type="match status" value="1"/>
</dbReference>
<dbReference type="PANTHER" id="PTHR42924:SF3">
    <property type="entry name" value="POLYMERASE_HISTIDINOL PHOSPHATASE N-TERMINAL DOMAIN-CONTAINING PROTEIN"/>
    <property type="match status" value="1"/>
</dbReference>
<dbReference type="GO" id="GO:0004534">
    <property type="term" value="F:5'-3' RNA exonuclease activity"/>
    <property type="evidence" value="ECO:0007669"/>
    <property type="project" value="TreeGrafter"/>
</dbReference>
<dbReference type="CDD" id="cd07432">
    <property type="entry name" value="PHP_HisPPase"/>
    <property type="match status" value="1"/>
</dbReference>
<sequence length="348" mass="40055">MLKDYKGACHIHTKYSDGTIQIPDVITSAQDADLDFVILSDHNTFSPKHDGWEGWHGDLLVIVGMEVSPRRAGHFLALNTQPLAGNGNVDLRKYRHMTSRECLDDVTSNGGTAFIVHPLGKRKITFNINLEAWNDWEHNGFTGIEIWSYLHDWIHDLKLSNLWHFYKYPNRQIKGPDPKLLSLWDRLGQKRKVVGISGLDAHLRRIPFVRKPIFTYKELFKTIRTHVLIDGELSKSDEAIQSIYKAHKEGMCYISFDLLADATGFMFVANLGDRMYHMGDEVFNIENEIGFCIKSPHPATIKLLRNGKIHREIKGTFLETSSTEKGVYRVEAYIENRPWVFTNPIYVR</sequence>
<dbReference type="AlphaFoldDB" id="A0A0F9ILG8"/>
<evidence type="ECO:0008006" key="2">
    <source>
        <dbReference type="Google" id="ProtNLM"/>
    </source>
</evidence>
<evidence type="ECO:0000313" key="1">
    <source>
        <dbReference type="EMBL" id="KKM39528.1"/>
    </source>
</evidence>
<dbReference type="InterPro" id="IPR016195">
    <property type="entry name" value="Pol/histidinol_Pase-like"/>
</dbReference>
<dbReference type="InterPro" id="IPR052018">
    <property type="entry name" value="PHP_domain"/>
</dbReference>
<reference evidence="1" key="1">
    <citation type="journal article" date="2015" name="Nature">
        <title>Complex archaea that bridge the gap between prokaryotes and eukaryotes.</title>
        <authorList>
            <person name="Spang A."/>
            <person name="Saw J.H."/>
            <person name="Jorgensen S.L."/>
            <person name="Zaremba-Niedzwiedzka K."/>
            <person name="Martijn J."/>
            <person name="Lind A.E."/>
            <person name="van Eijk R."/>
            <person name="Schleper C."/>
            <person name="Guy L."/>
            <person name="Ettema T.J."/>
        </authorList>
    </citation>
    <scope>NUCLEOTIDE SEQUENCE</scope>
</reference>